<proteinExistence type="predicted"/>
<protein>
    <submittedName>
        <fullName evidence="4 5">Uncharacterized protein isoform X1</fullName>
    </submittedName>
</protein>
<keyword evidence="1" id="KW-0732">Signal</keyword>
<evidence type="ECO:0000313" key="4">
    <source>
        <dbReference type="RefSeq" id="XP_016935748.2"/>
    </source>
</evidence>
<dbReference type="RefSeq" id="XP_016935748.2">
    <property type="nucleotide sequence ID" value="XM_017080259.4"/>
</dbReference>
<feature type="signal peptide" evidence="1">
    <location>
        <begin position="1"/>
        <end position="20"/>
    </location>
</feature>
<dbReference type="RefSeq" id="XP_036669681.2">
    <property type="nucleotide sequence ID" value="XM_036813786.3"/>
</dbReference>
<dbReference type="PANTHER" id="PTHR21721">
    <property type="entry name" value="GH09876P-RELATED"/>
    <property type="match status" value="1"/>
</dbReference>
<evidence type="ECO:0000313" key="5">
    <source>
        <dbReference type="RefSeq" id="XP_036669681.2"/>
    </source>
</evidence>
<evidence type="ECO:0000256" key="1">
    <source>
        <dbReference type="SAM" id="SignalP"/>
    </source>
</evidence>
<reference evidence="4 5" key="1">
    <citation type="submission" date="2025-05" db="UniProtKB">
        <authorList>
            <consortium name="RefSeq"/>
        </authorList>
    </citation>
    <scope>IDENTIFICATION</scope>
</reference>
<dbReference type="Pfam" id="PF05444">
    <property type="entry name" value="DUF753"/>
    <property type="match status" value="2"/>
</dbReference>
<dbReference type="InterPro" id="IPR008472">
    <property type="entry name" value="DUF753"/>
</dbReference>
<feature type="domain" description="DUF753" evidence="2">
    <location>
        <begin position="25"/>
        <end position="92"/>
    </location>
</feature>
<name>A0AB39ZHP1_DROSZ</name>
<sequence length="185" mass="20268">MKSTAAGVALLLLVLSHSSAKEITQTCWKCSGADCDDPVSSLCSQYSADDGCYTLFNYYTNVTAMGCQSDLDEEFVDDYFHSLLFCNESNCNSLDNLPVPHKCLFCDSSEDPNCATDPSKIELIGNCGVLPYSSCQTRISIEGWTQRSCLSSLERDELEECLAGTGNCTVCTGDYCNREIYPADR</sequence>
<dbReference type="Proteomes" id="UP001652628">
    <property type="component" value="Chromosome 2R"/>
</dbReference>
<organism evidence="3 4">
    <name type="scientific">Drosophila suzukii</name>
    <name type="common">Spotted-wing drosophila fruit fly</name>
    <dbReference type="NCBI Taxonomy" id="28584"/>
    <lineage>
        <taxon>Eukaryota</taxon>
        <taxon>Metazoa</taxon>
        <taxon>Ecdysozoa</taxon>
        <taxon>Arthropoda</taxon>
        <taxon>Hexapoda</taxon>
        <taxon>Insecta</taxon>
        <taxon>Pterygota</taxon>
        <taxon>Neoptera</taxon>
        <taxon>Endopterygota</taxon>
        <taxon>Diptera</taxon>
        <taxon>Brachycera</taxon>
        <taxon>Muscomorpha</taxon>
        <taxon>Ephydroidea</taxon>
        <taxon>Drosophilidae</taxon>
        <taxon>Drosophila</taxon>
        <taxon>Sophophora</taxon>
    </lineage>
</organism>
<keyword evidence="3" id="KW-1185">Reference proteome</keyword>
<feature type="chain" id="PRO_5044720384" evidence="1">
    <location>
        <begin position="21"/>
        <end position="185"/>
    </location>
</feature>
<feature type="domain" description="DUF753" evidence="2">
    <location>
        <begin position="102"/>
        <end position="177"/>
    </location>
</feature>
<accession>A0AB39ZHP1</accession>
<dbReference type="PANTHER" id="PTHR21721:SF26">
    <property type="entry name" value="DUF753 DOMAIN-CONTAINING PROTEIN-RELATED"/>
    <property type="match status" value="1"/>
</dbReference>
<dbReference type="GeneID" id="108014225"/>
<evidence type="ECO:0000259" key="2">
    <source>
        <dbReference type="Pfam" id="PF05444"/>
    </source>
</evidence>
<gene>
    <name evidence="4" type="primary">LOC108014225</name>
    <name evidence="5" type="synonym">LOC118876992</name>
</gene>
<dbReference type="AlphaFoldDB" id="A0AB39ZHP1"/>
<evidence type="ECO:0000313" key="3">
    <source>
        <dbReference type="Proteomes" id="UP001652628"/>
    </source>
</evidence>